<sequence>MKYLVVTALWLVATPAMSQMQGEPIIVGGPCDPKSGVTIDDGETSQFSCDTAVIARTDRGSVLIQFTDRSGDDGRILGFAGTIEGKQGFGAEPVQAVAVERLYLAGGADPIPVTRGSCFMNWTGLHRTGGVLTSVVCGAAGRAEGSDVRAMAALEVR</sequence>
<proteinExistence type="predicted"/>
<accession>A0ABW4N5X5</accession>
<protein>
    <submittedName>
        <fullName evidence="2">Uncharacterized protein</fullName>
    </submittedName>
</protein>
<organism evidence="2 3">
    <name type="scientific">Phenylobacterium terrae</name>
    <dbReference type="NCBI Taxonomy" id="2665495"/>
    <lineage>
        <taxon>Bacteria</taxon>
        <taxon>Pseudomonadati</taxon>
        <taxon>Pseudomonadota</taxon>
        <taxon>Alphaproteobacteria</taxon>
        <taxon>Caulobacterales</taxon>
        <taxon>Caulobacteraceae</taxon>
        <taxon>Phenylobacterium</taxon>
    </lineage>
</organism>
<evidence type="ECO:0000313" key="2">
    <source>
        <dbReference type="EMBL" id="MFD1785490.1"/>
    </source>
</evidence>
<keyword evidence="3" id="KW-1185">Reference proteome</keyword>
<dbReference type="Proteomes" id="UP001597237">
    <property type="component" value="Unassembled WGS sequence"/>
</dbReference>
<evidence type="ECO:0000313" key="3">
    <source>
        <dbReference type="Proteomes" id="UP001597237"/>
    </source>
</evidence>
<name>A0ABW4N5X5_9CAUL</name>
<evidence type="ECO:0000256" key="1">
    <source>
        <dbReference type="SAM" id="SignalP"/>
    </source>
</evidence>
<feature type="signal peptide" evidence="1">
    <location>
        <begin position="1"/>
        <end position="18"/>
    </location>
</feature>
<feature type="chain" id="PRO_5046008247" evidence="1">
    <location>
        <begin position="19"/>
        <end position="157"/>
    </location>
</feature>
<keyword evidence="1" id="KW-0732">Signal</keyword>
<gene>
    <name evidence="2" type="ORF">ACFSC0_18970</name>
</gene>
<reference evidence="3" key="1">
    <citation type="journal article" date="2019" name="Int. J. Syst. Evol. Microbiol.">
        <title>The Global Catalogue of Microorganisms (GCM) 10K type strain sequencing project: providing services to taxonomists for standard genome sequencing and annotation.</title>
        <authorList>
            <consortium name="The Broad Institute Genomics Platform"/>
            <consortium name="The Broad Institute Genome Sequencing Center for Infectious Disease"/>
            <person name="Wu L."/>
            <person name="Ma J."/>
        </authorList>
    </citation>
    <scope>NUCLEOTIDE SEQUENCE [LARGE SCALE GENOMIC DNA]</scope>
    <source>
        <strain evidence="3">DFY28</strain>
    </source>
</reference>
<dbReference type="RefSeq" id="WP_377281551.1">
    <property type="nucleotide sequence ID" value="NZ_JBHRSI010000004.1"/>
</dbReference>
<comment type="caution">
    <text evidence="2">The sequence shown here is derived from an EMBL/GenBank/DDBJ whole genome shotgun (WGS) entry which is preliminary data.</text>
</comment>
<dbReference type="EMBL" id="JBHUEY010000006">
    <property type="protein sequence ID" value="MFD1785490.1"/>
    <property type="molecule type" value="Genomic_DNA"/>
</dbReference>